<evidence type="ECO:0000313" key="2">
    <source>
        <dbReference type="EMBL" id="WMD20206.1"/>
    </source>
</evidence>
<proteinExistence type="predicted"/>
<dbReference type="EMBL" id="CP132976">
    <property type="protein sequence ID" value="WMD20206.1"/>
    <property type="molecule type" value="Genomic_DNA"/>
</dbReference>
<dbReference type="Proteomes" id="UP001234798">
    <property type="component" value="Chromosome"/>
</dbReference>
<dbReference type="InterPro" id="IPR007813">
    <property type="entry name" value="PilN"/>
</dbReference>
<keyword evidence="3" id="KW-1185">Reference proteome</keyword>
<evidence type="ECO:0000256" key="1">
    <source>
        <dbReference type="SAM" id="Phobius"/>
    </source>
</evidence>
<keyword evidence="1" id="KW-0812">Transmembrane</keyword>
<dbReference type="InterPro" id="IPR043129">
    <property type="entry name" value="ATPase_NBD"/>
</dbReference>
<protein>
    <submittedName>
        <fullName evidence="2">PilN domain-containing protein</fullName>
    </submittedName>
</protein>
<dbReference type="PANTHER" id="PTHR40278">
    <property type="entry name" value="DNA UTILIZATION PROTEIN HOFN"/>
    <property type="match status" value="1"/>
</dbReference>
<dbReference type="PANTHER" id="PTHR40278:SF1">
    <property type="entry name" value="DNA UTILIZATION PROTEIN HOFN"/>
    <property type="match status" value="1"/>
</dbReference>
<organism evidence="2 3">
    <name type="scientific">Achromobacter seleniivolatilans</name>
    <dbReference type="NCBI Taxonomy" id="3047478"/>
    <lineage>
        <taxon>Bacteria</taxon>
        <taxon>Pseudomonadati</taxon>
        <taxon>Pseudomonadota</taxon>
        <taxon>Betaproteobacteria</taxon>
        <taxon>Burkholderiales</taxon>
        <taxon>Alcaligenaceae</taxon>
        <taxon>Achromobacter</taxon>
    </lineage>
</organism>
<gene>
    <name evidence="2" type="ORF">RAS12_26955</name>
</gene>
<sequence length="344" mass="39162">MKTSEWSLSGWRQVCDRLFAYGRKSMMGQFLAWWWRELVGSMPASLKRKFLEGQERRVVRWPLSDDVEGTSGRPVLLLLEPAQVLACDLCLPYLPRNSLGKVMAYEIDKYSPFVVEQAYFAVRVKERLKPDLIRVELFVIGRSQLDSIIELIQAKGVAVAGVDVQRADGRPQGIDLLPISPRMRRDRCVKRMRIGLIASIFALALACLSAWVERGERALEIRRTQLAELRVVAKKVEGMRQKLRARDEMERALSLRESQRITSVAFLDMMTRCIPELTWLDAMRIDPDGGVRISGSSDRASDLPAQLSTCASLRQASLEGEIQLEPQTQRERFTLRAQLPEGMQ</sequence>
<dbReference type="SUPFAM" id="SSF53067">
    <property type="entry name" value="Actin-like ATPase domain"/>
    <property type="match status" value="1"/>
</dbReference>
<accession>A0ABY9LZP3</accession>
<dbReference type="InterPro" id="IPR052534">
    <property type="entry name" value="Extracell_DNA_Util/SecSys_Comp"/>
</dbReference>
<keyword evidence="1" id="KW-1133">Transmembrane helix</keyword>
<keyword evidence="1" id="KW-0472">Membrane</keyword>
<name>A0ABY9LZP3_9BURK</name>
<dbReference type="Gene3D" id="3.30.420.380">
    <property type="match status" value="1"/>
</dbReference>
<dbReference type="RefSeq" id="WP_306943218.1">
    <property type="nucleotide sequence ID" value="NZ_CP132976.1"/>
</dbReference>
<feature type="transmembrane region" description="Helical" evidence="1">
    <location>
        <begin position="192"/>
        <end position="212"/>
    </location>
</feature>
<reference evidence="2 3" key="1">
    <citation type="submission" date="2023-08" db="EMBL/GenBank/DDBJ databases">
        <title>Achromobacter seleniivolatilans sp. nov., isolated from seleniferous soil.</title>
        <authorList>
            <person name="Zhang S."/>
            <person name="Li K."/>
            <person name="Peng J."/>
            <person name="Zhao Q."/>
            <person name="Wang H."/>
            <person name="Guo Y."/>
        </authorList>
    </citation>
    <scope>NUCLEOTIDE SEQUENCE [LARGE SCALE GENOMIC DNA]</scope>
    <source>
        <strain evidence="2 3">R39</strain>
    </source>
</reference>
<dbReference type="Pfam" id="PF05137">
    <property type="entry name" value="PilN"/>
    <property type="match status" value="1"/>
</dbReference>
<evidence type="ECO:0000313" key="3">
    <source>
        <dbReference type="Proteomes" id="UP001234798"/>
    </source>
</evidence>